<dbReference type="EMBL" id="VGIR01000037">
    <property type="protein sequence ID" value="MBM3331622.1"/>
    <property type="molecule type" value="Genomic_DNA"/>
</dbReference>
<feature type="domain" description="4Fe-4S ferredoxin-type" evidence="5">
    <location>
        <begin position="103"/>
        <end position="132"/>
    </location>
</feature>
<dbReference type="InterPro" id="IPR012675">
    <property type="entry name" value="Beta-grasp_dom_sf"/>
</dbReference>
<feature type="domain" description="4Fe-4S ferredoxin-type" evidence="5">
    <location>
        <begin position="140"/>
        <end position="170"/>
    </location>
</feature>
<dbReference type="Gene3D" id="3.10.20.30">
    <property type="match status" value="1"/>
</dbReference>
<dbReference type="PROSITE" id="PS51379">
    <property type="entry name" value="4FE4S_FER_2"/>
    <property type="match status" value="2"/>
</dbReference>
<dbReference type="GO" id="GO:0051537">
    <property type="term" value="F:2 iron, 2 sulfur cluster binding"/>
    <property type="evidence" value="ECO:0007669"/>
    <property type="project" value="InterPro"/>
</dbReference>
<feature type="domain" description="2Fe-2S ferredoxin-type" evidence="4">
    <location>
        <begin position="5"/>
        <end position="83"/>
    </location>
</feature>
<dbReference type="Pfam" id="PF00111">
    <property type="entry name" value="Fer2"/>
    <property type="match status" value="1"/>
</dbReference>
<dbReference type="GO" id="GO:0046872">
    <property type="term" value="F:metal ion binding"/>
    <property type="evidence" value="ECO:0007669"/>
    <property type="project" value="UniProtKB-KW"/>
</dbReference>
<dbReference type="InterPro" id="IPR006058">
    <property type="entry name" value="2Fe2S_fd_BS"/>
</dbReference>
<keyword evidence="1" id="KW-0479">Metal-binding</keyword>
<evidence type="ECO:0000256" key="1">
    <source>
        <dbReference type="ARBA" id="ARBA00022723"/>
    </source>
</evidence>
<organism evidence="6 7">
    <name type="scientific">candidate division WOR-3 bacterium</name>
    <dbReference type="NCBI Taxonomy" id="2052148"/>
    <lineage>
        <taxon>Bacteria</taxon>
        <taxon>Bacteria division WOR-3</taxon>
    </lineage>
</organism>
<keyword evidence="2" id="KW-0408">Iron</keyword>
<gene>
    <name evidence="6" type="ORF">FJY68_07205</name>
</gene>
<dbReference type="InterPro" id="IPR017900">
    <property type="entry name" value="4Fe4S_Fe_S_CS"/>
</dbReference>
<dbReference type="AlphaFoldDB" id="A0A937XEC5"/>
<dbReference type="PROSITE" id="PS51085">
    <property type="entry name" value="2FE2S_FER_2"/>
    <property type="match status" value="1"/>
</dbReference>
<dbReference type="PROSITE" id="PS00198">
    <property type="entry name" value="4FE4S_FER_1"/>
    <property type="match status" value="1"/>
</dbReference>
<dbReference type="Proteomes" id="UP000779900">
    <property type="component" value="Unassembled WGS sequence"/>
</dbReference>
<dbReference type="CDD" id="cd00207">
    <property type="entry name" value="fer2"/>
    <property type="match status" value="1"/>
</dbReference>
<evidence type="ECO:0000259" key="4">
    <source>
        <dbReference type="PROSITE" id="PS51085"/>
    </source>
</evidence>
<evidence type="ECO:0000313" key="7">
    <source>
        <dbReference type="Proteomes" id="UP000779900"/>
    </source>
</evidence>
<dbReference type="SUPFAM" id="SSF54292">
    <property type="entry name" value="2Fe-2S ferredoxin-like"/>
    <property type="match status" value="1"/>
</dbReference>
<evidence type="ECO:0000256" key="3">
    <source>
        <dbReference type="ARBA" id="ARBA00023014"/>
    </source>
</evidence>
<dbReference type="Gene3D" id="1.10.1060.10">
    <property type="entry name" value="Alpha-helical ferredoxin"/>
    <property type="match status" value="1"/>
</dbReference>
<dbReference type="PROSITE" id="PS00197">
    <property type="entry name" value="2FE2S_FER_1"/>
    <property type="match status" value="1"/>
</dbReference>
<reference evidence="6" key="1">
    <citation type="submission" date="2019-03" db="EMBL/GenBank/DDBJ databases">
        <title>Lake Tanganyika Metagenome-Assembled Genomes (MAGs).</title>
        <authorList>
            <person name="Tran P."/>
        </authorList>
    </citation>
    <scope>NUCLEOTIDE SEQUENCE</scope>
    <source>
        <strain evidence="6">K_DeepCast_150m_m2_040</strain>
    </source>
</reference>
<evidence type="ECO:0000259" key="5">
    <source>
        <dbReference type="PROSITE" id="PS51379"/>
    </source>
</evidence>
<evidence type="ECO:0000256" key="2">
    <source>
        <dbReference type="ARBA" id="ARBA00023004"/>
    </source>
</evidence>
<comment type="caution">
    <text evidence="6">The sequence shown here is derived from an EMBL/GenBank/DDBJ whole genome shotgun (WGS) entry which is preliminary data.</text>
</comment>
<keyword evidence="3" id="KW-0411">Iron-sulfur</keyword>
<dbReference type="Pfam" id="PF13187">
    <property type="entry name" value="Fer4_9"/>
    <property type="match status" value="1"/>
</dbReference>
<dbReference type="InterPro" id="IPR009051">
    <property type="entry name" value="Helical_ferredxn"/>
</dbReference>
<dbReference type="InterPro" id="IPR001041">
    <property type="entry name" value="2Fe-2S_ferredoxin-type"/>
</dbReference>
<dbReference type="SUPFAM" id="SSF46548">
    <property type="entry name" value="alpha-helical ferredoxin"/>
    <property type="match status" value="1"/>
</dbReference>
<accession>A0A937XEC5</accession>
<dbReference type="InterPro" id="IPR036010">
    <property type="entry name" value="2Fe-2S_ferredoxin-like_sf"/>
</dbReference>
<name>A0A937XEC5_UNCW3</name>
<protein>
    <submittedName>
        <fullName evidence="6">4Fe-4S dicluster domain-containing protein</fullName>
    </submittedName>
</protein>
<dbReference type="InterPro" id="IPR017896">
    <property type="entry name" value="4Fe4S_Fe-S-bd"/>
</dbReference>
<sequence length="228" mass="25449">MAETGLVDIHIMGERHRVPDSLTILQAFEHAGYKLVRGVGCRGGFCGACATVYRLPGDYHLKFALACQTRVEPDMQLTMIPFYPANRSSYRLSELKGEAKEVLDLYHEMLRCYGCNTCTKSCPQDIDVLGYVAAIVRGDLAAAADISFDCIMCGLCVSRCPAELVKHNAALLCRRIYGRKLAPKSEHLARRRDEVKAGKFNSDIAVLKKQSKDELKKRYAERDIEPGE</sequence>
<proteinExistence type="predicted"/>
<evidence type="ECO:0000313" key="6">
    <source>
        <dbReference type="EMBL" id="MBM3331622.1"/>
    </source>
</evidence>